<reference evidence="1 2" key="1">
    <citation type="submission" date="2021-06" db="EMBL/GenBank/DDBJ databases">
        <authorList>
            <person name="Kallberg Y."/>
            <person name="Tangrot J."/>
            <person name="Rosling A."/>
        </authorList>
    </citation>
    <scope>NUCLEOTIDE SEQUENCE [LARGE SCALE GENOMIC DNA]</scope>
    <source>
        <strain evidence="1 2">120-4 pot B 10/14</strain>
    </source>
</reference>
<organism evidence="1 2">
    <name type="scientific">Gigaspora margarita</name>
    <dbReference type="NCBI Taxonomy" id="4874"/>
    <lineage>
        <taxon>Eukaryota</taxon>
        <taxon>Fungi</taxon>
        <taxon>Fungi incertae sedis</taxon>
        <taxon>Mucoromycota</taxon>
        <taxon>Glomeromycotina</taxon>
        <taxon>Glomeromycetes</taxon>
        <taxon>Diversisporales</taxon>
        <taxon>Gigasporaceae</taxon>
        <taxon>Gigaspora</taxon>
    </lineage>
</organism>
<dbReference type="EMBL" id="CAJVQB010011793">
    <property type="protein sequence ID" value="CAG8750509.1"/>
    <property type="molecule type" value="Genomic_DNA"/>
</dbReference>
<evidence type="ECO:0000313" key="2">
    <source>
        <dbReference type="Proteomes" id="UP000789901"/>
    </source>
</evidence>
<gene>
    <name evidence="1" type="ORF">GMARGA_LOCUS16330</name>
</gene>
<keyword evidence="2" id="KW-1185">Reference proteome</keyword>
<accession>A0ABN7VAU4</accession>
<sequence>MDRKKGNRNARIAYINIIKNGNKKLVSHTLEYIKNLENKLILMMSFDKSLQNRFITNIRAIIDQKDTSEWTFTDKNNIEVDIIKTICSSITKKMIMNLEYNSPLLSYMIDFSNLPKEIKDAFNEQALIAMTALPIKFY</sequence>
<comment type="caution">
    <text evidence="1">The sequence shown here is derived from an EMBL/GenBank/DDBJ whole genome shotgun (WGS) entry which is preliminary data.</text>
</comment>
<proteinExistence type="predicted"/>
<name>A0ABN7VAU4_GIGMA</name>
<evidence type="ECO:0000313" key="1">
    <source>
        <dbReference type="EMBL" id="CAG8750509.1"/>
    </source>
</evidence>
<dbReference type="Proteomes" id="UP000789901">
    <property type="component" value="Unassembled WGS sequence"/>
</dbReference>
<protein>
    <submittedName>
        <fullName evidence="1">40172_t:CDS:1</fullName>
    </submittedName>
</protein>